<dbReference type="Gene3D" id="3.30.300.90">
    <property type="entry name" value="BolA-like"/>
    <property type="match status" value="1"/>
</dbReference>
<comment type="caution">
    <text evidence="3">The sequence shown here is derived from an EMBL/GenBank/DDBJ whole genome shotgun (WGS) entry which is preliminary data.</text>
</comment>
<dbReference type="EMBL" id="JAACJO010000001">
    <property type="protein sequence ID" value="KAF5363767.1"/>
    <property type="molecule type" value="Genomic_DNA"/>
</dbReference>
<dbReference type="OrthoDB" id="203381at2759"/>
<dbReference type="InterPro" id="IPR052275">
    <property type="entry name" value="Mt_Fe-S_assembly_factor"/>
</dbReference>
<dbReference type="InterPro" id="IPR002634">
    <property type="entry name" value="BolA"/>
</dbReference>
<accession>A0A8H5GEZ7</accession>
<proteinExistence type="inferred from homology"/>
<evidence type="ECO:0000256" key="1">
    <source>
        <dbReference type="ARBA" id="ARBA00005578"/>
    </source>
</evidence>
<reference evidence="3 4" key="1">
    <citation type="journal article" date="2020" name="ISME J.">
        <title>Uncovering the hidden diversity of litter-decomposition mechanisms in mushroom-forming fungi.</title>
        <authorList>
            <person name="Floudas D."/>
            <person name="Bentzer J."/>
            <person name="Ahren D."/>
            <person name="Johansson T."/>
            <person name="Persson P."/>
            <person name="Tunlid A."/>
        </authorList>
    </citation>
    <scope>NUCLEOTIDE SEQUENCE [LARGE SCALE GENOMIC DNA]</scope>
    <source>
        <strain evidence="3 4">CBS 146.42</strain>
    </source>
</reference>
<dbReference type="AlphaFoldDB" id="A0A8H5GEZ7"/>
<dbReference type="Proteomes" id="UP000559027">
    <property type="component" value="Unassembled WGS sequence"/>
</dbReference>
<organism evidence="3 4">
    <name type="scientific">Leucocoprinus leucothites</name>
    <dbReference type="NCBI Taxonomy" id="201217"/>
    <lineage>
        <taxon>Eukaryota</taxon>
        <taxon>Fungi</taxon>
        <taxon>Dikarya</taxon>
        <taxon>Basidiomycota</taxon>
        <taxon>Agaricomycotina</taxon>
        <taxon>Agaricomycetes</taxon>
        <taxon>Agaricomycetidae</taxon>
        <taxon>Agaricales</taxon>
        <taxon>Agaricineae</taxon>
        <taxon>Agaricaceae</taxon>
        <taxon>Leucocoprinus</taxon>
    </lineage>
</organism>
<evidence type="ECO:0000313" key="3">
    <source>
        <dbReference type="EMBL" id="KAF5363767.1"/>
    </source>
</evidence>
<comment type="similarity">
    <text evidence="1 2">Belongs to the BolA/IbaG family.</text>
</comment>
<dbReference type="PANTHER" id="PTHR46188">
    <property type="entry name" value="BOLA-LIKE PROTEIN 3"/>
    <property type="match status" value="1"/>
</dbReference>
<evidence type="ECO:0000313" key="4">
    <source>
        <dbReference type="Proteomes" id="UP000559027"/>
    </source>
</evidence>
<dbReference type="GO" id="GO:0005759">
    <property type="term" value="C:mitochondrial matrix"/>
    <property type="evidence" value="ECO:0007669"/>
    <property type="project" value="TreeGrafter"/>
</dbReference>
<dbReference type="InterPro" id="IPR036065">
    <property type="entry name" value="BolA-like_sf"/>
</dbReference>
<keyword evidence="4" id="KW-1185">Reference proteome</keyword>
<name>A0A8H5GEZ7_9AGAR</name>
<dbReference type="PANTHER" id="PTHR46188:SF1">
    <property type="entry name" value="BOLA-LIKE PROTEIN 3"/>
    <property type="match status" value="1"/>
</dbReference>
<evidence type="ECO:0000256" key="2">
    <source>
        <dbReference type="RuleBase" id="RU003860"/>
    </source>
</evidence>
<evidence type="ECO:0008006" key="5">
    <source>
        <dbReference type="Google" id="ProtNLM"/>
    </source>
</evidence>
<gene>
    <name evidence="3" type="ORF">D9756_000762</name>
</gene>
<dbReference type="Pfam" id="PF01722">
    <property type="entry name" value="BolA"/>
    <property type="match status" value="1"/>
</dbReference>
<sequence>MLQLRLAFQRCAGLDRLPAARNARLAALPFSSSAARWYSTPTPPPDLSEGEREIYLKLTDKFSPTTLRVQDISGGCGSFYAIIIASETFRGLSMVKQHQLVNKALKSEIESIHGLQLKTTVPDASATE</sequence>
<dbReference type="SUPFAM" id="SSF82657">
    <property type="entry name" value="BolA-like"/>
    <property type="match status" value="1"/>
</dbReference>
<protein>
    <recommendedName>
        <fullName evidence="5">Bola-like protein</fullName>
    </recommendedName>
</protein>